<evidence type="ECO:0000256" key="1">
    <source>
        <dbReference type="ARBA" id="ARBA00001946"/>
    </source>
</evidence>
<dbReference type="PANTHER" id="PTHR33653:SF1">
    <property type="entry name" value="RIBONUCLEASE VAPC2"/>
    <property type="match status" value="1"/>
</dbReference>
<dbReference type="InterPro" id="IPR002716">
    <property type="entry name" value="PIN_dom"/>
</dbReference>
<evidence type="ECO:0000256" key="7">
    <source>
        <dbReference type="ARBA" id="ARBA00038093"/>
    </source>
</evidence>
<keyword evidence="6 8" id="KW-0460">Magnesium</keyword>
<dbReference type="GO" id="GO:0016787">
    <property type="term" value="F:hydrolase activity"/>
    <property type="evidence" value="ECO:0007669"/>
    <property type="project" value="UniProtKB-KW"/>
</dbReference>
<proteinExistence type="inferred from homology"/>
<evidence type="ECO:0000256" key="6">
    <source>
        <dbReference type="ARBA" id="ARBA00022842"/>
    </source>
</evidence>
<organism evidence="10 11">
    <name type="scientific">Pelotomaculum thermopropionicum (strain DSM 13744 / JCM 10971 / SI)</name>
    <dbReference type="NCBI Taxonomy" id="370438"/>
    <lineage>
        <taxon>Bacteria</taxon>
        <taxon>Bacillati</taxon>
        <taxon>Bacillota</taxon>
        <taxon>Clostridia</taxon>
        <taxon>Eubacteriales</taxon>
        <taxon>Desulfotomaculaceae</taxon>
        <taxon>Pelotomaculum</taxon>
    </lineage>
</organism>
<keyword evidence="2 8" id="KW-1277">Toxin-antitoxin system</keyword>
<dbReference type="HAMAP" id="MF_00265">
    <property type="entry name" value="VapC_Nob1"/>
    <property type="match status" value="1"/>
</dbReference>
<comment type="cofactor">
    <cofactor evidence="1 8">
        <name>Mg(2+)</name>
        <dbReference type="ChEBI" id="CHEBI:18420"/>
    </cofactor>
</comment>
<evidence type="ECO:0000256" key="2">
    <source>
        <dbReference type="ARBA" id="ARBA00022649"/>
    </source>
</evidence>
<dbReference type="eggNOG" id="COG1487">
    <property type="taxonomic scope" value="Bacteria"/>
</dbReference>
<protein>
    <recommendedName>
        <fullName evidence="8">Ribonuclease VapC</fullName>
        <shortName evidence="8">RNase VapC</shortName>
        <ecNumber evidence="8">3.1.-.-</ecNumber>
    </recommendedName>
    <alternativeName>
        <fullName evidence="8">Toxin VapC</fullName>
    </alternativeName>
</protein>
<keyword evidence="5 8" id="KW-0378">Hydrolase</keyword>
<dbReference type="AlphaFoldDB" id="A5D5A3"/>
<dbReference type="GO" id="GO:0004540">
    <property type="term" value="F:RNA nuclease activity"/>
    <property type="evidence" value="ECO:0007669"/>
    <property type="project" value="InterPro"/>
</dbReference>
<reference evidence="11" key="1">
    <citation type="journal article" date="2008" name="Genome Res.">
        <title>The genome of Pelotomaculum thermopropionicum reveals niche-associated evolution in anaerobic microbiota.</title>
        <authorList>
            <person name="Kosaka T."/>
            <person name="Kato S."/>
            <person name="Shimoyama T."/>
            <person name="Ishii S."/>
            <person name="Abe T."/>
            <person name="Watanabe K."/>
        </authorList>
    </citation>
    <scope>NUCLEOTIDE SEQUENCE [LARGE SCALE GENOMIC DNA]</scope>
    <source>
        <strain evidence="11">DSM 13744 / JCM 10971 / SI</strain>
    </source>
</reference>
<dbReference type="Proteomes" id="UP000006556">
    <property type="component" value="Chromosome"/>
</dbReference>
<dbReference type="EMBL" id="AP009389">
    <property type="protein sequence ID" value="BAF58592.1"/>
    <property type="molecule type" value="Genomic_DNA"/>
</dbReference>
<keyword evidence="4 8" id="KW-0479">Metal-binding</keyword>
<evidence type="ECO:0000256" key="5">
    <source>
        <dbReference type="ARBA" id="ARBA00022801"/>
    </source>
</evidence>
<dbReference type="PANTHER" id="PTHR33653">
    <property type="entry name" value="RIBONUCLEASE VAPC2"/>
    <property type="match status" value="1"/>
</dbReference>
<keyword evidence="8" id="KW-0800">Toxin</keyword>
<feature type="domain" description="PIN" evidence="9">
    <location>
        <begin position="5"/>
        <end position="118"/>
    </location>
</feature>
<evidence type="ECO:0000256" key="8">
    <source>
        <dbReference type="HAMAP-Rule" id="MF_00265"/>
    </source>
</evidence>
<dbReference type="Gene3D" id="3.40.50.1010">
    <property type="entry name" value="5'-nuclease"/>
    <property type="match status" value="1"/>
</dbReference>
<feature type="binding site" evidence="8">
    <location>
        <position position="7"/>
    </location>
    <ligand>
        <name>Mg(2+)</name>
        <dbReference type="ChEBI" id="CHEBI:18420"/>
    </ligand>
</feature>
<evidence type="ECO:0000256" key="3">
    <source>
        <dbReference type="ARBA" id="ARBA00022722"/>
    </source>
</evidence>
<dbReference type="SUPFAM" id="SSF88723">
    <property type="entry name" value="PIN domain-like"/>
    <property type="match status" value="1"/>
</dbReference>
<dbReference type="Pfam" id="PF01850">
    <property type="entry name" value="PIN"/>
    <property type="match status" value="1"/>
</dbReference>
<dbReference type="InterPro" id="IPR022907">
    <property type="entry name" value="VapC_family"/>
</dbReference>
<dbReference type="InterPro" id="IPR029060">
    <property type="entry name" value="PIN-like_dom_sf"/>
</dbReference>
<feature type="binding site" evidence="8">
    <location>
        <position position="96"/>
    </location>
    <ligand>
        <name>Mg(2+)</name>
        <dbReference type="ChEBI" id="CHEBI:18420"/>
    </ligand>
</feature>
<comment type="similarity">
    <text evidence="7 8">Belongs to the PINc/VapC protein family.</text>
</comment>
<keyword evidence="3 8" id="KW-0540">Nuclease</keyword>
<dbReference type="EC" id="3.1.-.-" evidence="8"/>
<dbReference type="HOGENOM" id="CLU_118482_0_1_9"/>
<evidence type="ECO:0000313" key="10">
    <source>
        <dbReference type="EMBL" id="BAF58592.1"/>
    </source>
</evidence>
<keyword evidence="11" id="KW-1185">Reference proteome</keyword>
<evidence type="ECO:0000259" key="9">
    <source>
        <dbReference type="Pfam" id="PF01850"/>
    </source>
</evidence>
<evidence type="ECO:0000256" key="4">
    <source>
        <dbReference type="ARBA" id="ARBA00022723"/>
    </source>
</evidence>
<comment type="function">
    <text evidence="8">Toxic component of a toxin-antitoxin (TA) system. An RNase.</text>
</comment>
<gene>
    <name evidence="10" type="primary">VapC</name>
    <name evidence="8" type="synonym">vapC</name>
    <name evidence="10" type="ordered locus">PTH_0411</name>
</gene>
<dbReference type="CDD" id="cd18741">
    <property type="entry name" value="PIN_VapC4-5_FitB-like"/>
    <property type="match status" value="1"/>
</dbReference>
<name>A5D5A3_PELTS</name>
<accession>A5D5A3</accession>
<dbReference type="GO" id="GO:0090729">
    <property type="term" value="F:toxin activity"/>
    <property type="evidence" value="ECO:0007669"/>
    <property type="project" value="UniProtKB-KW"/>
</dbReference>
<dbReference type="GO" id="GO:0000287">
    <property type="term" value="F:magnesium ion binding"/>
    <property type="evidence" value="ECO:0007669"/>
    <property type="project" value="UniProtKB-UniRule"/>
</dbReference>
<dbReference type="KEGG" id="pth:PTH_0411"/>
<evidence type="ECO:0000313" key="11">
    <source>
        <dbReference type="Proteomes" id="UP000006556"/>
    </source>
</evidence>
<dbReference type="STRING" id="370438.PTH_0411"/>
<dbReference type="InterPro" id="IPR050556">
    <property type="entry name" value="Type_II_TA_system_RNase"/>
</dbReference>
<sequence length="145" mass="16212">MNNLLLDTSVLVDHLREYKPATEFLETAFNSGAVVAISAVTEMELYAGKSMENPAIEEDVLKFLKLFKTLPVTSNIARQAGLMLRRYRHQGLTPIDAIIASTAMEHNANLITRNIKHFRMVKGIIVFGVPDETNSRPAKGEKKKE</sequence>